<accession>A0ABP7WZL8</accession>
<comment type="caution">
    <text evidence="2">The sequence shown here is derived from an EMBL/GenBank/DDBJ whole genome shotgun (WGS) entry which is preliminary data.</text>
</comment>
<organism evidence="2 3">
    <name type="scientific">Actinomadura miaoliensis</name>
    <dbReference type="NCBI Taxonomy" id="430685"/>
    <lineage>
        <taxon>Bacteria</taxon>
        <taxon>Bacillati</taxon>
        <taxon>Actinomycetota</taxon>
        <taxon>Actinomycetes</taxon>
        <taxon>Streptosporangiales</taxon>
        <taxon>Thermomonosporaceae</taxon>
        <taxon>Actinomadura</taxon>
    </lineage>
</organism>
<feature type="region of interest" description="Disordered" evidence="1">
    <location>
        <begin position="32"/>
        <end position="51"/>
    </location>
</feature>
<gene>
    <name evidence="2" type="ORF">GCM10022214_77760</name>
</gene>
<reference evidence="3" key="1">
    <citation type="journal article" date="2019" name="Int. J. Syst. Evol. Microbiol.">
        <title>The Global Catalogue of Microorganisms (GCM) 10K type strain sequencing project: providing services to taxonomists for standard genome sequencing and annotation.</title>
        <authorList>
            <consortium name="The Broad Institute Genomics Platform"/>
            <consortium name="The Broad Institute Genome Sequencing Center for Infectious Disease"/>
            <person name="Wu L."/>
            <person name="Ma J."/>
        </authorList>
    </citation>
    <scope>NUCLEOTIDE SEQUENCE [LARGE SCALE GENOMIC DNA]</scope>
    <source>
        <strain evidence="3">JCM 16702</strain>
    </source>
</reference>
<proteinExistence type="predicted"/>
<keyword evidence="3" id="KW-1185">Reference proteome</keyword>
<evidence type="ECO:0000256" key="1">
    <source>
        <dbReference type="SAM" id="MobiDB-lite"/>
    </source>
</evidence>
<dbReference type="EMBL" id="BAAAZG010000061">
    <property type="protein sequence ID" value="GAA4100784.1"/>
    <property type="molecule type" value="Genomic_DNA"/>
</dbReference>
<dbReference type="Proteomes" id="UP001500683">
    <property type="component" value="Unassembled WGS sequence"/>
</dbReference>
<evidence type="ECO:0000313" key="2">
    <source>
        <dbReference type="EMBL" id="GAA4100784.1"/>
    </source>
</evidence>
<evidence type="ECO:0000313" key="3">
    <source>
        <dbReference type="Proteomes" id="UP001500683"/>
    </source>
</evidence>
<evidence type="ECO:0008006" key="4">
    <source>
        <dbReference type="Google" id="ProtNLM"/>
    </source>
</evidence>
<protein>
    <recommendedName>
        <fullName evidence="4">Lipoprotein</fullName>
    </recommendedName>
</protein>
<name>A0ABP7WZL8_9ACTN</name>
<sequence length="199" mass="20918">MTRPDLPIPNFAISACLTAGLLAACALRPPVTDDHTASPPPASPTPTTASSDVTALLPLTTADLTAAIRLTTSFATAYGTYSYDQPPQAYLARLRPMATPELYGSLARAASTRSIQAQRARDREAATAHATANKIRTIGPHSLILIINLRQDITTTAGRHQRTQRLAITATKTSDDSWAIHDFQPADAGNAGDTSAGAS</sequence>
<dbReference type="PROSITE" id="PS51257">
    <property type="entry name" value="PROKAR_LIPOPROTEIN"/>
    <property type="match status" value="1"/>
</dbReference>